<evidence type="ECO:0000256" key="5">
    <source>
        <dbReference type="ARBA" id="ARBA00023136"/>
    </source>
</evidence>
<feature type="domain" description="MacB-like periplasmic core" evidence="9">
    <location>
        <begin position="34"/>
        <end position="218"/>
    </location>
</feature>
<reference evidence="10" key="1">
    <citation type="submission" date="2022-10" db="EMBL/GenBank/DDBJ databases">
        <title>Genome sequence of Actinomyces israelii ATCC 10048.</title>
        <authorList>
            <person name="Watt R.M."/>
            <person name="Tong W.M."/>
        </authorList>
    </citation>
    <scope>NUCLEOTIDE SEQUENCE</scope>
    <source>
        <strain evidence="10">ATCC 10048</strain>
    </source>
</reference>
<dbReference type="Proteomes" id="UP001072034">
    <property type="component" value="Unassembled WGS sequence"/>
</dbReference>
<proteinExistence type="inferred from homology"/>
<dbReference type="InterPro" id="IPR025857">
    <property type="entry name" value="MacB_PCD"/>
</dbReference>
<keyword evidence="5 7" id="KW-0472">Membrane</keyword>
<evidence type="ECO:0000313" key="11">
    <source>
        <dbReference type="Proteomes" id="UP001072034"/>
    </source>
</evidence>
<feature type="domain" description="ABC3 transporter permease C-terminal" evidence="8">
    <location>
        <begin position="282"/>
        <end position="393"/>
    </location>
</feature>
<evidence type="ECO:0000256" key="1">
    <source>
        <dbReference type="ARBA" id="ARBA00004651"/>
    </source>
</evidence>
<evidence type="ECO:0000256" key="6">
    <source>
        <dbReference type="ARBA" id="ARBA00038076"/>
    </source>
</evidence>
<dbReference type="RefSeq" id="WP_043560988.1">
    <property type="nucleotide sequence ID" value="NZ_CP124548.1"/>
</dbReference>
<keyword evidence="4 7" id="KW-1133">Transmembrane helix</keyword>
<sequence length="400" mass="40600">MSSTTTRPKRSHLRPADILRLAGTGLRARPMRAFLSALGIAIGIAAMIAVVGVSTSSRAQLTAQLESLGTNMLTLTPGSDLTGTEVKFPTDAVGRVNKIDGVQQSSSTSLVKASVYRNSLSDKAATGGISALVAEPGLLDVVAGEVDKGAWLNPATSSYPSTVLGASAARRLGVVEPGTQVWLGGTSFTVVGILKPSVLAPELDNAALIGAPVAERLFGYAGNPTTIYERSADKAVERVRELLGPTISPQAPGAVKISRPSDALAAKNAADQAFTSLLTGVGSIALIVGGIGVANTMIISVLERRREIGLRRALGAMRSHILIQFLAEALLLAGLGGALGCVIGVGVTAGVAAANGWPFSLPALIILAGLGVTVIIGAVAGLYPAVRAARTPPTAALNAQ</sequence>
<evidence type="ECO:0000259" key="8">
    <source>
        <dbReference type="Pfam" id="PF02687"/>
    </source>
</evidence>
<dbReference type="InterPro" id="IPR050250">
    <property type="entry name" value="Macrolide_Exporter_MacB"/>
</dbReference>
<accession>A0ABT4I7T9</accession>
<dbReference type="PANTHER" id="PTHR30572">
    <property type="entry name" value="MEMBRANE COMPONENT OF TRANSPORTER-RELATED"/>
    <property type="match status" value="1"/>
</dbReference>
<feature type="transmembrane region" description="Helical" evidence="7">
    <location>
        <begin position="359"/>
        <end position="383"/>
    </location>
</feature>
<evidence type="ECO:0000259" key="9">
    <source>
        <dbReference type="Pfam" id="PF12704"/>
    </source>
</evidence>
<keyword evidence="2" id="KW-1003">Cell membrane</keyword>
<feature type="transmembrane region" description="Helical" evidence="7">
    <location>
        <begin position="322"/>
        <end position="347"/>
    </location>
</feature>
<feature type="transmembrane region" description="Helical" evidence="7">
    <location>
        <begin position="277"/>
        <end position="302"/>
    </location>
</feature>
<organism evidence="10 11">
    <name type="scientific">Actinomyces israelii</name>
    <dbReference type="NCBI Taxonomy" id="1659"/>
    <lineage>
        <taxon>Bacteria</taxon>
        <taxon>Bacillati</taxon>
        <taxon>Actinomycetota</taxon>
        <taxon>Actinomycetes</taxon>
        <taxon>Actinomycetales</taxon>
        <taxon>Actinomycetaceae</taxon>
        <taxon>Actinomyces</taxon>
    </lineage>
</organism>
<name>A0ABT4I7T9_9ACTO</name>
<dbReference type="PANTHER" id="PTHR30572:SF4">
    <property type="entry name" value="ABC TRANSPORTER PERMEASE YTRF"/>
    <property type="match status" value="1"/>
</dbReference>
<evidence type="ECO:0000256" key="2">
    <source>
        <dbReference type="ARBA" id="ARBA00022475"/>
    </source>
</evidence>
<dbReference type="EMBL" id="JAPTMY010000012">
    <property type="protein sequence ID" value="MCZ0857799.1"/>
    <property type="molecule type" value="Genomic_DNA"/>
</dbReference>
<feature type="transmembrane region" description="Helical" evidence="7">
    <location>
        <begin position="33"/>
        <end position="53"/>
    </location>
</feature>
<keyword evidence="3 7" id="KW-0812">Transmembrane</keyword>
<protein>
    <submittedName>
        <fullName evidence="10">ABC transporter permease</fullName>
    </submittedName>
</protein>
<dbReference type="Pfam" id="PF02687">
    <property type="entry name" value="FtsX"/>
    <property type="match status" value="1"/>
</dbReference>
<evidence type="ECO:0000256" key="3">
    <source>
        <dbReference type="ARBA" id="ARBA00022692"/>
    </source>
</evidence>
<dbReference type="InterPro" id="IPR003838">
    <property type="entry name" value="ABC3_permease_C"/>
</dbReference>
<evidence type="ECO:0000256" key="4">
    <source>
        <dbReference type="ARBA" id="ARBA00022989"/>
    </source>
</evidence>
<comment type="caution">
    <text evidence="10">The sequence shown here is derived from an EMBL/GenBank/DDBJ whole genome shotgun (WGS) entry which is preliminary data.</text>
</comment>
<gene>
    <name evidence="10" type="ORF">OHJ16_07045</name>
</gene>
<comment type="subcellular location">
    <subcellularLocation>
        <location evidence="1">Cell membrane</location>
        <topology evidence="1">Multi-pass membrane protein</topology>
    </subcellularLocation>
</comment>
<comment type="similarity">
    <text evidence="6">Belongs to the ABC-4 integral membrane protein family.</text>
</comment>
<evidence type="ECO:0000313" key="10">
    <source>
        <dbReference type="EMBL" id="MCZ0857799.1"/>
    </source>
</evidence>
<dbReference type="Pfam" id="PF12704">
    <property type="entry name" value="MacB_PCD"/>
    <property type="match status" value="1"/>
</dbReference>
<evidence type="ECO:0000256" key="7">
    <source>
        <dbReference type="SAM" id="Phobius"/>
    </source>
</evidence>
<keyword evidence="11" id="KW-1185">Reference proteome</keyword>